<evidence type="ECO:0000313" key="1">
    <source>
        <dbReference type="EMBL" id="KAK9674995.1"/>
    </source>
</evidence>
<reference evidence="1 2" key="1">
    <citation type="journal article" date="2024" name="BMC Genomics">
        <title>De novo assembly and annotation of Popillia japonica's genome with initial clues to its potential as an invasive pest.</title>
        <authorList>
            <person name="Cucini C."/>
            <person name="Boschi S."/>
            <person name="Funari R."/>
            <person name="Cardaioli E."/>
            <person name="Iannotti N."/>
            <person name="Marturano G."/>
            <person name="Paoli F."/>
            <person name="Bruttini M."/>
            <person name="Carapelli A."/>
            <person name="Frati F."/>
            <person name="Nardi F."/>
        </authorList>
    </citation>
    <scope>NUCLEOTIDE SEQUENCE [LARGE SCALE GENOMIC DNA]</scope>
    <source>
        <strain evidence="1">DMR45628</strain>
    </source>
</reference>
<dbReference type="EMBL" id="JASPKY010001345">
    <property type="protein sequence ID" value="KAK9674995.1"/>
    <property type="molecule type" value="Genomic_DNA"/>
</dbReference>
<name>A0AAW1HFC7_POPJA</name>
<sequence length="243" mass="28282">MVYRPPNTNVNSFISELEIYTKRCRAKNVLLTKRCRAKNVLLIGDTNIDITKNNATVESYERILAANGMTRKISGYTREEIRAGTLVQSCIDHIYYRGNPETIAGAIIETKISDHYVVAASIRSPNTAFRVDNEEFTYDKTQTNFVKLEEILSAKLDMVTLNEINTVEELYNYIVASYREACRHAKSINVSKQNRNRLRKPWLTDDILKQINNRDKVYKLWKRCTEDQDTKENLKKRYKVIDN</sequence>
<protein>
    <submittedName>
        <fullName evidence="1">Uncharacterized protein</fullName>
    </submittedName>
</protein>
<keyword evidence="2" id="KW-1185">Reference proteome</keyword>
<proteinExistence type="predicted"/>
<dbReference type="Gene3D" id="3.60.10.10">
    <property type="entry name" value="Endonuclease/exonuclease/phosphatase"/>
    <property type="match status" value="1"/>
</dbReference>
<organism evidence="1 2">
    <name type="scientific">Popillia japonica</name>
    <name type="common">Japanese beetle</name>
    <dbReference type="NCBI Taxonomy" id="7064"/>
    <lineage>
        <taxon>Eukaryota</taxon>
        <taxon>Metazoa</taxon>
        <taxon>Ecdysozoa</taxon>
        <taxon>Arthropoda</taxon>
        <taxon>Hexapoda</taxon>
        <taxon>Insecta</taxon>
        <taxon>Pterygota</taxon>
        <taxon>Neoptera</taxon>
        <taxon>Endopterygota</taxon>
        <taxon>Coleoptera</taxon>
        <taxon>Polyphaga</taxon>
        <taxon>Scarabaeiformia</taxon>
        <taxon>Scarabaeidae</taxon>
        <taxon>Rutelinae</taxon>
        <taxon>Popillia</taxon>
    </lineage>
</organism>
<evidence type="ECO:0000313" key="2">
    <source>
        <dbReference type="Proteomes" id="UP001458880"/>
    </source>
</evidence>
<gene>
    <name evidence="1" type="ORF">QE152_g40723</name>
</gene>
<dbReference type="InterPro" id="IPR036691">
    <property type="entry name" value="Endo/exonu/phosph_ase_sf"/>
</dbReference>
<dbReference type="Proteomes" id="UP001458880">
    <property type="component" value="Unassembled WGS sequence"/>
</dbReference>
<comment type="caution">
    <text evidence="1">The sequence shown here is derived from an EMBL/GenBank/DDBJ whole genome shotgun (WGS) entry which is preliminary data.</text>
</comment>
<dbReference type="AlphaFoldDB" id="A0AAW1HFC7"/>
<accession>A0AAW1HFC7</accession>
<dbReference type="SUPFAM" id="SSF56219">
    <property type="entry name" value="DNase I-like"/>
    <property type="match status" value="1"/>
</dbReference>